<dbReference type="EnsemblMetazoa" id="G19973.1">
    <property type="protein sequence ID" value="G19973.1:cds"/>
    <property type="gene ID" value="G19973"/>
</dbReference>
<dbReference type="InterPro" id="IPR013783">
    <property type="entry name" value="Ig-like_fold"/>
</dbReference>
<dbReference type="GO" id="GO:0007156">
    <property type="term" value="P:homophilic cell adhesion via plasma membrane adhesion molecules"/>
    <property type="evidence" value="ECO:0007669"/>
    <property type="project" value="TreeGrafter"/>
</dbReference>
<sequence>MASRPLSKGQQNFIWISIACVDFLKLPLKDILSNQIKPTDLYQRINSSPTNRKDYLRKEQENICFIQPPGQPDYNDFDVTLLYTLIRNLCSVSLNPTSLNPTRGWGKVPDSSHMRIGDDIERLRLMRNKFAHANSAGIPDAEFQVLWNDLKSVIQRIQTFMNSMGNNVNYEQKLVDIERNDFGYGDLQKYKLFLEATLNQLKEERIKDEQEISITGADRVVWGEKTCFETDLKQKETFRWAISWQRVRGSVTNQIDISKQKYSDSTRTQLVIHSVCKDDEGEYQAVLARESNGNKRKIESNAIFLHVMGERPDFEVWGVTTEMESITIHYEVKNNAPGVKDIKWIKNGEGLDFETQKYVGGGLSDSFLRITSPNEADKGTYSCTLTNAVGFTSKDVTFEIPKATIATEPKVYLGYTTQITSEISSTLPLSKYKWQKSFDGNEFHCIEINERKYHGTNNLENPLLVISNTTSDDILYYRLSVWNIIGGCVSNTVYLNVIGNPPNITCSHETCFESRSVKLIAKVYLYDSCHAIQKVVWTVNDDEIDQHGFGVKFSKVSVDSPCLTIHNVNYLNAGSYKLTAMNAVGSITSDAIELNIPEVILAKFDEKEDGTQWVTVTVKSIPEPFLVQWRKKEEKSDMFQPINVIAKEFEGSSCSFPHPVLVIKESEQLENFTFQIKIQNFIGTCEKTIQDLLNLVPGAMKSENDSSDDINDGSLNETYNDEVAGIKFAILFDDLADHFPEEKFQKLKDLIQSSKKVNDIKSLNEARSARDCFRILDSENLFTKSDVLFVQFLLKRTGCEELEHNCVEYAKGHRALGFYEKQPEDGFKHVYFHVTGDLSNFNKEKRRNIRETVAAMVGCKTDRVSLNGYRHSESFIAIVSIEVIYVGKLVAINKQDRYRFVRLDIDYFTVDFIKVILKISQESQRVDYHEHVQKTEQRTTIPPLERTYVPFRVDASNRVLHKIEDEESMETSLKRQRVDYHEHVKKTEQHTIIPPYESTFIPSKVRVDTSTGFLHKMADEESMKSSLKLPFHKRFEYSAHLKSSFTVTTSRIEHISCLKPNRLWFTTDTRIKEIDEDGHLLRELSVNWTHAGNHTLSKAGDLLFKNNNDIYMLSSSGEVRDLHIHANEFSCIHSSRLNGDIFVSEENSIKRFSDKGVKLQTISTLKFTNGSQIVTENINGDILTIVGGQVVAFKSDGQHKFTCPGEHYWSDFFPLRLCNDTFGHILLRNIIHTCVHLLDINGHLLAKLLIHKSYNGLDSKALCVDEKNNLYIGCENKIYVYTYLSDTAITEHDDTVIDSEIPCDI</sequence>
<dbReference type="GO" id="GO:0050808">
    <property type="term" value="P:synapse organization"/>
    <property type="evidence" value="ECO:0007669"/>
    <property type="project" value="TreeGrafter"/>
</dbReference>
<dbReference type="Gene3D" id="2.60.40.10">
    <property type="entry name" value="Immunoglobulins"/>
    <property type="match status" value="2"/>
</dbReference>
<evidence type="ECO:0000256" key="1">
    <source>
        <dbReference type="ARBA" id="ARBA00022729"/>
    </source>
</evidence>
<name>A0A8W8JL10_MAGGI</name>
<protein>
    <recommendedName>
        <fullName evidence="3">Ig-like domain-containing protein</fullName>
    </recommendedName>
</protein>
<dbReference type="InterPro" id="IPR041249">
    <property type="entry name" value="HEPN_DZIP3"/>
</dbReference>
<dbReference type="Gene3D" id="2.120.10.30">
    <property type="entry name" value="TolB, C-terminal domain"/>
    <property type="match status" value="1"/>
</dbReference>
<keyword evidence="1" id="KW-0732">Signal</keyword>
<dbReference type="InterPro" id="IPR011042">
    <property type="entry name" value="6-blade_b-propeller_TolB-like"/>
</dbReference>
<dbReference type="SUPFAM" id="SSF48726">
    <property type="entry name" value="Immunoglobulin"/>
    <property type="match status" value="3"/>
</dbReference>
<dbReference type="InterPro" id="IPR003599">
    <property type="entry name" value="Ig_sub"/>
</dbReference>
<dbReference type="InterPro" id="IPR050958">
    <property type="entry name" value="Cell_Adh-Cytoskel_Orgn"/>
</dbReference>
<keyword evidence="5" id="KW-1185">Reference proteome</keyword>
<organism evidence="4 5">
    <name type="scientific">Magallana gigas</name>
    <name type="common">Pacific oyster</name>
    <name type="synonym">Crassostrea gigas</name>
    <dbReference type="NCBI Taxonomy" id="29159"/>
    <lineage>
        <taxon>Eukaryota</taxon>
        <taxon>Metazoa</taxon>
        <taxon>Spiralia</taxon>
        <taxon>Lophotrochozoa</taxon>
        <taxon>Mollusca</taxon>
        <taxon>Bivalvia</taxon>
        <taxon>Autobranchia</taxon>
        <taxon>Pteriomorphia</taxon>
        <taxon>Ostreida</taxon>
        <taxon>Ostreoidea</taxon>
        <taxon>Ostreidae</taxon>
        <taxon>Magallana</taxon>
    </lineage>
</organism>
<keyword evidence="2" id="KW-1015">Disulfide bond</keyword>
<dbReference type="SMART" id="SM00409">
    <property type="entry name" value="IG"/>
    <property type="match status" value="4"/>
</dbReference>
<dbReference type="SUPFAM" id="SSF63829">
    <property type="entry name" value="Calcium-dependent phosphotriesterase"/>
    <property type="match status" value="1"/>
</dbReference>
<dbReference type="PANTHER" id="PTHR45080:SF8">
    <property type="entry name" value="IG-LIKE DOMAIN-CONTAINING PROTEIN"/>
    <property type="match status" value="1"/>
</dbReference>
<feature type="domain" description="Ig-like" evidence="3">
    <location>
        <begin position="312"/>
        <end position="397"/>
    </location>
</feature>
<dbReference type="PANTHER" id="PTHR45080">
    <property type="entry name" value="CONTACTIN 5"/>
    <property type="match status" value="1"/>
</dbReference>
<reference evidence="4" key="1">
    <citation type="submission" date="2022-08" db="UniProtKB">
        <authorList>
            <consortium name="EnsemblMetazoa"/>
        </authorList>
    </citation>
    <scope>IDENTIFICATION</scope>
    <source>
        <strain evidence="4">05x7-T-G4-1.051#20</strain>
    </source>
</reference>
<accession>A0A8W8JL10</accession>
<proteinExistence type="predicted"/>
<dbReference type="PROSITE" id="PS50835">
    <property type="entry name" value="IG_LIKE"/>
    <property type="match status" value="1"/>
</dbReference>
<evidence type="ECO:0000313" key="4">
    <source>
        <dbReference type="EnsemblMetazoa" id="G19973.1:cds"/>
    </source>
</evidence>
<dbReference type="PROSITE" id="PS51257">
    <property type="entry name" value="PROKAR_LIPOPROTEIN"/>
    <property type="match status" value="1"/>
</dbReference>
<dbReference type="InterPro" id="IPR007110">
    <property type="entry name" value="Ig-like_dom"/>
</dbReference>
<dbReference type="GO" id="GO:0008046">
    <property type="term" value="F:axon guidance receptor activity"/>
    <property type="evidence" value="ECO:0007669"/>
    <property type="project" value="TreeGrafter"/>
</dbReference>
<dbReference type="Proteomes" id="UP000005408">
    <property type="component" value="Unassembled WGS sequence"/>
</dbReference>
<evidence type="ECO:0000259" key="3">
    <source>
        <dbReference type="PROSITE" id="PS50835"/>
    </source>
</evidence>
<dbReference type="GO" id="GO:0043025">
    <property type="term" value="C:neuronal cell body"/>
    <property type="evidence" value="ECO:0007669"/>
    <property type="project" value="TreeGrafter"/>
</dbReference>
<dbReference type="InterPro" id="IPR036179">
    <property type="entry name" value="Ig-like_dom_sf"/>
</dbReference>
<dbReference type="GO" id="GO:0005886">
    <property type="term" value="C:plasma membrane"/>
    <property type="evidence" value="ECO:0007669"/>
    <property type="project" value="TreeGrafter"/>
</dbReference>
<dbReference type="Pfam" id="PF18738">
    <property type="entry name" value="HEPN_DZIP3"/>
    <property type="match status" value="1"/>
</dbReference>
<evidence type="ECO:0000256" key="2">
    <source>
        <dbReference type="ARBA" id="ARBA00023157"/>
    </source>
</evidence>
<evidence type="ECO:0000313" key="5">
    <source>
        <dbReference type="Proteomes" id="UP000005408"/>
    </source>
</evidence>
<dbReference type="GO" id="GO:0030424">
    <property type="term" value="C:axon"/>
    <property type="evidence" value="ECO:0007669"/>
    <property type="project" value="TreeGrafter"/>
</dbReference>
<dbReference type="CDD" id="cd00096">
    <property type="entry name" value="Ig"/>
    <property type="match status" value="1"/>
</dbReference>